<keyword evidence="5" id="KW-1185">Reference proteome</keyword>
<evidence type="ECO:0000313" key="2">
    <source>
        <dbReference type="EMBL" id="AKJ05372.1"/>
    </source>
</evidence>
<gene>
    <name evidence="2" type="ORF">AA314_06998</name>
    <name evidence="3" type="ORF">ATI61_102433</name>
</gene>
<dbReference type="Proteomes" id="UP000035579">
    <property type="component" value="Chromosome"/>
</dbReference>
<accession>A0AAC8TGP2</accession>
<dbReference type="KEGG" id="age:AA314_06998"/>
<reference evidence="3 5" key="2">
    <citation type="submission" date="2018-08" db="EMBL/GenBank/DDBJ databases">
        <title>Genomic Encyclopedia of Archaeal and Bacterial Type Strains, Phase II (KMG-II): from individual species to whole genera.</title>
        <authorList>
            <person name="Goeker M."/>
        </authorList>
    </citation>
    <scope>NUCLEOTIDE SEQUENCE [LARGE SCALE GENOMIC DNA]</scope>
    <source>
        <strain evidence="3 5">DSM 2261</strain>
    </source>
</reference>
<protein>
    <submittedName>
        <fullName evidence="2">Uncharacterized protein</fullName>
    </submittedName>
</protein>
<keyword evidence="1" id="KW-0472">Membrane</keyword>
<evidence type="ECO:0000313" key="5">
    <source>
        <dbReference type="Proteomes" id="UP000256345"/>
    </source>
</evidence>
<dbReference type="EMBL" id="CP011509">
    <property type="protein sequence ID" value="AKJ05372.1"/>
    <property type="molecule type" value="Genomic_DNA"/>
</dbReference>
<evidence type="ECO:0000256" key="1">
    <source>
        <dbReference type="SAM" id="Phobius"/>
    </source>
</evidence>
<feature type="transmembrane region" description="Helical" evidence="1">
    <location>
        <begin position="45"/>
        <end position="63"/>
    </location>
</feature>
<organism evidence="2 4">
    <name type="scientific">Archangium gephyra</name>
    <dbReference type="NCBI Taxonomy" id="48"/>
    <lineage>
        <taxon>Bacteria</taxon>
        <taxon>Pseudomonadati</taxon>
        <taxon>Myxococcota</taxon>
        <taxon>Myxococcia</taxon>
        <taxon>Myxococcales</taxon>
        <taxon>Cystobacterineae</taxon>
        <taxon>Archangiaceae</taxon>
        <taxon>Archangium</taxon>
    </lineage>
</organism>
<dbReference type="AlphaFoldDB" id="A0AAC8TGP2"/>
<dbReference type="EMBL" id="QUMU01000002">
    <property type="protein sequence ID" value="REG36059.1"/>
    <property type="molecule type" value="Genomic_DNA"/>
</dbReference>
<name>A0AAC8TGP2_9BACT</name>
<feature type="transmembrane region" description="Helical" evidence="1">
    <location>
        <begin position="14"/>
        <end position="39"/>
    </location>
</feature>
<reference evidence="2 4" key="1">
    <citation type="submission" date="2015-05" db="EMBL/GenBank/DDBJ databases">
        <title>Genome assembly of Archangium gephyra DSM 2261.</title>
        <authorList>
            <person name="Sharma G."/>
            <person name="Subramanian S."/>
        </authorList>
    </citation>
    <scope>NUCLEOTIDE SEQUENCE [LARGE SCALE GENOMIC DNA]</scope>
    <source>
        <strain evidence="2 4">DSM 2261</strain>
    </source>
</reference>
<evidence type="ECO:0000313" key="3">
    <source>
        <dbReference type="EMBL" id="REG36059.1"/>
    </source>
</evidence>
<keyword evidence="1" id="KW-1133">Transmembrane helix</keyword>
<dbReference type="Proteomes" id="UP000256345">
    <property type="component" value="Unassembled WGS sequence"/>
</dbReference>
<evidence type="ECO:0000313" key="4">
    <source>
        <dbReference type="Proteomes" id="UP000035579"/>
    </source>
</evidence>
<sequence length="101" mass="10898">MELSALSESDKRRWLALAGLVAVPVYVIPVGLFGLRALWPRTLRTATSGAIALGMVSLLGLGLKGLTRVKASQPGNRERWRLPFRMPVMPEEFAASAASGH</sequence>
<dbReference type="RefSeq" id="WP_047858927.1">
    <property type="nucleotide sequence ID" value="NZ_CP011509.1"/>
</dbReference>
<proteinExistence type="predicted"/>
<keyword evidence="1" id="KW-0812">Transmembrane</keyword>